<accession>A0A413IJT1</accession>
<organism evidence="2 3">
    <name type="scientific">Butyricimonas virosa</name>
    <dbReference type="NCBI Taxonomy" id="544645"/>
    <lineage>
        <taxon>Bacteria</taxon>
        <taxon>Pseudomonadati</taxon>
        <taxon>Bacteroidota</taxon>
        <taxon>Bacteroidia</taxon>
        <taxon>Bacteroidales</taxon>
        <taxon>Odoribacteraceae</taxon>
        <taxon>Butyricimonas</taxon>
    </lineage>
</organism>
<protein>
    <submittedName>
        <fullName evidence="2">Uncharacterized protein</fullName>
    </submittedName>
</protein>
<dbReference type="EMBL" id="QSCR01000037">
    <property type="protein sequence ID" value="RGY13313.1"/>
    <property type="molecule type" value="Genomic_DNA"/>
</dbReference>
<feature type="signal peptide" evidence="1">
    <location>
        <begin position="1"/>
        <end position="23"/>
    </location>
</feature>
<proteinExistence type="predicted"/>
<name>A0A413IJT1_9BACT</name>
<evidence type="ECO:0000313" key="2">
    <source>
        <dbReference type="EMBL" id="RGY13313.1"/>
    </source>
</evidence>
<dbReference type="OrthoDB" id="9862018at2"/>
<dbReference type="Proteomes" id="UP000286063">
    <property type="component" value="Unassembled WGS sequence"/>
</dbReference>
<evidence type="ECO:0000313" key="3">
    <source>
        <dbReference type="Proteomes" id="UP000286063"/>
    </source>
</evidence>
<reference evidence="2 3" key="1">
    <citation type="submission" date="2018-08" db="EMBL/GenBank/DDBJ databases">
        <title>A genome reference for cultivated species of the human gut microbiota.</title>
        <authorList>
            <person name="Zou Y."/>
            <person name="Xue W."/>
            <person name="Luo G."/>
        </authorList>
    </citation>
    <scope>NUCLEOTIDE SEQUENCE [LARGE SCALE GENOMIC DNA]</scope>
    <source>
        <strain evidence="2 3">OF02-7</strain>
    </source>
</reference>
<comment type="caution">
    <text evidence="2">The sequence shown here is derived from an EMBL/GenBank/DDBJ whole genome shotgun (WGS) entry which is preliminary data.</text>
</comment>
<dbReference type="AlphaFoldDB" id="A0A413IJT1"/>
<sequence>MKAIYCFVIACLCGLLGMPDATAQKTKGKRKYPEGVFVVTKSDLRSVDITKCRGIFIYPKRGKSAPVKETYRLKGPLVASTFQKLAAMVGNRILTPEMKEVVKSVRKQPDDGKSTFFVDFAFNGKGEIVDGSVRLTGEYKKKFKRDAEAIYKALLDLKIDVPALKKQIPNFQDFSESDVFKSVVCFDISGPFVETFVYCYADLEETDNK</sequence>
<keyword evidence="1" id="KW-0732">Signal</keyword>
<dbReference type="RefSeq" id="WP_065218188.1">
    <property type="nucleotide sequence ID" value="NZ_QSCR01000037.1"/>
</dbReference>
<feature type="chain" id="PRO_5018999565" evidence="1">
    <location>
        <begin position="24"/>
        <end position="209"/>
    </location>
</feature>
<gene>
    <name evidence="2" type="ORF">DXA50_16435</name>
</gene>
<evidence type="ECO:0000256" key="1">
    <source>
        <dbReference type="SAM" id="SignalP"/>
    </source>
</evidence>